<feature type="chain" id="PRO_5043563895" evidence="1">
    <location>
        <begin position="20"/>
        <end position="95"/>
    </location>
</feature>
<evidence type="ECO:0000313" key="2">
    <source>
        <dbReference type="EMBL" id="KAJ8961653.1"/>
    </source>
</evidence>
<dbReference type="EMBL" id="JAPWTK010000004">
    <property type="protein sequence ID" value="KAJ8961653.1"/>
    <property type="molecule type" value="Genomic_DNA"/>
</dbReference>
<sequence>MFSISKLIVIMCLYNGLAAVDYLQCTENKINFSTRLRCHNISQTPTADYYTLGNMVEGSVYYAKYFEQIKAVLLEFNPNEAVVIKESQTKLKDTC</sequence>
<comment type="caution">
    <text evidence="2">The sequence shown here is derived from an EMBL/GenBank/DDBJ whole genome shotgun (WGS) entry which is preliminary data.</text>
</comment>
<protein>
    <submittedName>
        <fullName evidence="2">Uncharacterized protein</fullName>
    </submittedName>
</protein>
<keyword evidence="1" id="KW-0732">Signal</keyword>
<organism evidence="2 3">
    <name type="scientific">Aromia moschata</name>
    <dbReference type="NCBI Taxonomy" id="1265417"/>
    <lineage>
        <taxon>Eukaryota</taxon>
        <taxon>Metazoa</taxon>
        <taxon>Ecdysozoa</taxon>
        <taxon>Arthropoda</taxon>
        <taxon>Hexapoda</taxon>
        <taxon>Insecta</taxon>
        <taxon>Pterygota</taxon>
        <taxon>Neoptera</taxon>
        <taxon>Endopterygota</taxon>
        <taxon>Coleoptera</taxon>
        <taxon>Polyphaga</taxon>
        <taxon>Cucujiformia</taxon>
        <taxon>Chrysomeloidea</taxon>
        <taxon>Cerambycidae</taxon>
        <taxon>Cerambycinae</taxon>
        <taxon>Callichromatini</taxon>
        <taxon>Aromia</taxon>
    </lineage>
</organism>
<gene>
    <name evidence="2" type="ORF">NQ318_021250</name>
</gene>
<evidence type="ECO:0000256" key="1">
    <source>
        <dbReference type="SAM" id="SignalP"/>
    </source>
</evidence>
<proteinExistence type="predicted"/>
<dbReference type="Proteomes" id="UP001162162">
    <property type="component" value="Unassembled WGS sequence"/>
</dbReference>
<name>A0AAV8ZCJ7_9CUCU</name>
<evidence type="ECO:0000313" key="3">
    <source>
        <dbReference type="Proteomes" id="UP001162162"/>
    </source>
</evidence>
<reference evidence="2" key="1">
    <citation type="journal article" date="2023" name="Insect Mol. Biol.">
        <title>Genome sequencing provides insights into the evolution of gene families encoding plant cell wall-degrading enzymes in longhorned beetles.</title>
        <authorList>
            <person name="Shin N.R."/>
            <person name="Okamura Y."/>
            <person name="Kirsch R."/>
            <person name="Pauchet Y."/>
        </authorList>
    </citation>
    <scope>NUCLEOTIDE SEQUENCE</scope>
    <source>
        <strain evidence="2">AMC_N1</strain>
    </source>
</reference>
<dbReference type="AlphaFoldDB" id="A0AAV8ZCJ7"/>
<feature type="signal peptide" evidence="1">
    <location>
        <begin position="1"/>
        <end position="19"/>
    </location>
</feature>
<accession>A0AAV8ZCJ7</accession>
<keyword evidence="3" id="KW-1185">Reference proteome</keyword>